<keyword evidence="1 8" id="KW-0121">Carboxypeptidase</keyword>
<dbReference type="InterPro" id="IPR001333">
    <property type="entry name" value="Peptidase_M32_Taq"/>
</dbReference>
<evidence type="ECO:0000256" key="3">
    <source>
        <dbReference type="ARBA" id="ARBA00022723"/>
    </source>
</evidence>
<dbReference type="GO" id="GO:0006508">
    <property type="term" value="P:proteolysis"/>
    <property type="evidence" value="ECO:0007669"/>
    <property type="project" value="UniProtKB-UniRule"/>
</dbReference>
<proteinExistence type="inferred from homology"/>
<evidence type="ECO:0000256" key="1">
    <source>
        <dbReference type="ARBA" id="ARBA00022645"/>
    </source>
</evidence>
<dbReference type="AlphaFoldDB" id="A0A7C3ZBQ9"/>
<feature type="binding site" evidence="9">
    <location>
        <position position="267"/>
    </location>
    <ligand>
        <name>Zn(2+)</name>
        <dbReference type="ChEBI" id="CHEBI:29105"/>
        <note>catalytic</note>
    </ligand>
</feature>
<comment type="similarity">
    <text evidence="7 8">Belongs to the peptidase M32 family.</text>
</comment>
<comment type="caution">
    <text evidence="11">The sequence shown here is derived from an EMBL/GenBank/DDBJ whole genome shotgun (WGS) entry which is preliminary data.</text>
</comment>
<organism evidence="11">
    <name type="scientific">Desulfobacca acetoxidans</name>
    <dbReference type="NCBI Taxonomy" id="60893"/>
    <lineage>
        <taxon>Bacteria</taxon>
        <taxon>Pseudomonadati</taxon>
        <taxon>Thermodesulfobacteriota</taxon>
        <taxon>Desulfobaccia</taxon>
        <taxon>Desulfobaccales</taxon>
        <taxon>Desulfobaccaceae</taxon>
        <taxon>Desulfobacca</taxon>
    </lineage>
</organism>
<evidence type="ECO:0000256" key="5">
    <source>
        <dbReference type="ARBA" id="ARBA00023049"/>
    </source>
</evidence>
<evidence type="ECO:0000256" key="4">
    <source>
        <dbReference type="ARBA" id="ARBA00022801"/>
    </source>
</evidence>
<dbReference type="PROSITE" id="PS52034">
    <property type="entry name" value="PEPTIDASE_M32"/>
    <property type="match status" value="1"/>
</dbReference>
<dbReference type="CDD" id="cd06460">
    <property type="entry name" value="M32_Taq"/>
    <property type="match status" value="1"/>
</dbReference>
<evidence type="ECO:0000256" key="7">
    <source>
        <dbReference type="ARBA" id="ARBA00061580"/>
    </source>
</evidence>
<keyword evidence="5 8" id="KW-0482">Metalloprotease</keyword>
<comment type="catalytic activity">
    <reaction evidence="6 8">
        <text>Release of a C-terminal amino acid with broad specificity, except for -Pro.</text>
        <dbReference type="EC" id="3.4.17.19"/>
    </reaction>
</comment>
<feature type="binding site" evidence="9">
    <location>
        <position position="271"/>
    </location>
    <ligand>
        <name>Zn(2+)</name>
        <dbReference type="ChEBI" id="CHEBI:29105"/>
        <note>catalytic</note>
    </ligand>
</feature>
<dbReference type="EMBL" id="DTMF01000205">
    <property type="protein sequence ID" value="HGF34352.1"/>
    <property type="molecule type" value="Genomic_DNA"/>
</dbReference>
<dbReference type="Gene3D" id="1.10.1370.30">
    <property type="match status" value="1"/>
</dbReference>
<dbReference type="SUPFAM" id="SSF55486">
    <property type="entry name" value="Metalloproteases ('zincins'), catalytic domain"/>
    <property type="match status" value="1"/>
</dbReference>
<dbReference type="PRINTS" id="PR00998">
    <property type="entry name" value="CRBOXYPTASET"/>
</dbReference>
<dbReference type="EC" id="3.4.17.19" evidence="8"/>
<accession>A0A7C3ZBQ9</accession>
<sequence>MKPTDAYQWLLAHSRETALLQSVEQLLSWDQRTMIPAKGHAFRAEQLTLLARLIHERETDPRVGEHLAAAEGSDLTADPESTEAVNIREWRRHFDRATRIPQHLAVALAQAAAEGQTAWEEARPRNDWPAFLPYLERLVSLSRQQAEALGYTTEPYDALLDGYEVGERAADLEPLFRSLRDSLVKLLDAVQGSSRTPDEAVLHRHYPRALQEQFCREAVARIGYNFEAGRLDPTAHPFSTGLGPGDIRITTRYDEHYFSGAFFGALHEAGHALYDLGLPPEHWGSPRGQAISLGIHESQSRTWENLVGRSLGFWRNFFPRAQELFPALRDVDLEVFHFAINRVAPSLIRVEADEVTYNLHIVFRFELERGLINGGLEVCDLPDAWNAKVQEYLGLTPPDHRDGVMQDVHWSAGYFGYFPTYTLGNIYAAQFFASAAAEMGDLEEGFARGEFGPFLQWLRERIHSQGSRYRPRDLVQRVTGKELNSRFLEDYLAGKFSALYGL</sequence>
<evidence type="ECO:0000256" key="9">
    <source>
        <dbReference type="PIRSR" id="PIRSR006615-1"/>
    </source>
</evidence>
<evidence type="ECO:0000256" key="8">
    <source>
        <dbReference type="PIRNR" id="PIRNR006615"/>
    </source>
</evidence>
<dbReference type="GO" id="GO:0008270">
    <property type="term" value="F:zinc ion binding"/>
    <property type="evidence" value="ECO:0007669"/>
    <property type="project" value="UniProtKB-ARBA"/>
</dbReference>
<dbReference type="PIRSF" id="PIRSF006615">
    <property type="entry name" value="Zn_crbxpep_Taq"/>
    <property type="match status" value="1"/>
</dbReference>
<comment type="cofactor">
    <cofactor evidence="9">
        <name>Zn(2+)</name>
        <dbReference type="ChEBI" id="CHEBI:29105"/>
    </cofactor>
    <text evidence="9">Binds 1 zinc ion per subunit.</text>
</comment>
<keyword evidence="4 8" id="KW-0378">Hydrolase</keyword>
<dbReference type="FunFam" id="1.10.1370.30:FF:000003">
    <property type="entry name" value="Thermostable carboxypeptidase 1"/>
    <property type="match status" value="1"/>
</dbReference>
<feature type="binding site" evidence="9">
    <location>
        <position position="297"/>
    </location>
    <ligand>
        <name>Zn(2+)</name>
        <dbReference type="ChEBI" id="CHEBI:29105"/>
        <note>catalytic</note>
    </ligand>
</feature>
<protein>
    <recommendedName>
        <fullName evidence="8">Metal-dependent carboxypeptidase</fullName>
        <ecNumber evidence="8">3.4.17.19</ecNumber>
    </recommendedName>
</protein>
<dbReference type="PANTHER" id="PTHR34217:SF1">
    <property type="entry name" value="CARBOXYPEPTIDASE 1"/>
    <property type="match status" value="1"/>
</dbReference>
<keyword evidence="3 8" id="KW-0479">Metal-binding</keyword>
<keyword evidence="2 8" id="KW-0645">Protease</keyword>
<name>A0A7C3ZBQ9_9BACT</name>
<comment type="function">
    <text evidence="8">Broad specificity carboxypetidase that releases amino acids sequentially from the C-terminus, including neutral, aromatic, polar and basic residues.</text>
</comment>
<reference evidence="11" key="1">
    <citation type="journal article" date="2020" name="mSystems">
        <title>Genome- and Community-Level Interaction Insights into Carbon Utilization and Element Cycling Functions of Hydrothermarchaeota in Hydrothermal Sediment.</title>
        <authorList>
            <person name="Zhou Z."/>
            <person name="Liu Y."/>
            <person name="Xu W."/>
            <person name="Pan J."/>
            <person name="Luo Z.H."/>
            <person name="Li M."/>
        </authorList>
    </citation>
    <scope>NUCLEOTIDE SEQUENCE [LARGE SCALE GENOMIC DNA]</scope>
    <source>
        <strain evidence="11">SpSt-897</strain>
    </source>
</reference>
<gene>
    <name evidence="11" type="ORF">ENW96_08190</name>
</gene>
<evidence type="ECO:0000256" key="2">
    <source>
        <dbReference type="ARBA" id="ARBA00022670"/>
    </source>
</evidence>
<keyword evidence="9" id="KW-0862">Zinc</keyword>
<feature type="active site" description="Proton donor/acceptor" evidence="10">
    <location>
        <position position="268"/>
    </location>
</feature>
<dbReference type="Pfam" id="PF02074">
    <property type="entry name" value="Peptidase_M32"/>
    <property type="match status" value="1"/>
</dbReference>
<dbReference type="PANTHER" id="PTHR34217">
    <property type="entry name" value="METAL-DEPENDENT CARBOXYPEPTIDASE"/>
    <property type="match status" value="1"/>
</dbReference>
<evidence type="ECO:0000256" key="10">
    <source>
        <dbReference type="PIRSR" id="PIRSR006615-2"/>
    </source>
</evidence>
<evidence type="ECO:0000256" key="6">
    <source>
        <dbReference type="ARBA" id="ARBA00052755"/>
    </source>
</evidence>
<evidence type="ECO:0000313" key="11">
    <source>
        <dbReference type="EMBL" id="HGF34352.1"/>
    </source>
</evidence>
<dbReference type="GO" id="GO:0004181">
    <property type="term" value="F:metallocarboxypeptidase activity"/>
    <property type="evidence" value="ECO:0007669"/>
    <property type="project" value="UniProtKB-UniRule"/>
</dbReference>